<feature type="transmembrane region" description="Helical" evidence="1">
    <location>
        <begin position="21"/>
        <end position="46"/>
    </location>
</feature>
<gene>
    <name evidence="2" type="ORF">I7X39_09470</name>
</gene>
<reference evidence="2" key="1">
    <citation type="submission" date="2020-12" db="EMBL/GenBank/DDBJ databases">
        <title>The genome sequence of Inhella sp. 1Y17.</title>
        <authorList>
            <person name="Liu Y."/>
        </authorList>
    </citation>
    <scope>NUCLEOTIDE SEQUENCE</scope>
    <source>
        <strain evidence="2">1Y17</strain>
    </source>
</reference>
<keyword evidence="3" id="KW-1185">Reference proteome</keyword>
<feature type="transmembrane region" description="Helical" evidence="1">
    <location>
        <begin position="66"/>
        <end position="86"/>
    </location>
</feature>
<dbReference type="RefSeq" id="WP_198110909.1">
    <property type="nucleotide sequence ID" value="NZ_JAEDAK010000005.1"/>
</dbReference>
<keyword evidence="1" id="KW-0812">Transmembrane</keyword>
<sequence length="309" mass="32942">MSVATMRFKTLLQREWMQHRWGWLLVMFAPLVITLVTLPFGGVQLGPNEGVNAEISAVMLGKASKLTAAVWGISTMAVLSLSLLAMSFQVSGLARRDVQDRSLEFWMSLPGSHSEHLGATLLAHCLLVPLAALFAGAVSGLVIAAGVTVKLLGFAGLAEVQWGSVVQLLLPGLVRLVAGLPLFLLWLLPALLLLMVASAWLKRWGVAAVALAGVLLANLPATRYLVRAWLEGHAKGASQAFFIGNPGQIQAASGGAMQADHMDLGQIWHLVGEDLLNQLGNLASVQFLSGAVITAACFALLIYKRKHMT</sequence>
<feature type="transmembrane region" description="Helical" evidence="1">
    <location>
        <begin position="173"/>
        <end position="197"/>
    </location>
</feature>
<dbReference type="AlphaFoldDB" id="A0A931J2J3"/>
<comment type="caution">
    <text evidence="2">The sequence shown here is derived from an EMBL/GenBank/DDBJ whole genome shotgun (WGS) entry which is preliminary data.</text>
</comment>
<proteinExistence type="predicted"/>
<feature type="transmembrane region" description="Helical" evidence="1">
    <location>
        <begin position="126"/>
        <end position="153"/>
    </location>
</feature>
<organism evidence="2 3">
    <name type="scientific">Inhella proteolytica</name>
    <dbReference type="NCBI Taxonomy" id="2795029"/>
    <lineage>
        <taxon>Bacteria</taxon>
        <taxon>Pseudomonadati</taxon>
        <taxon>Pseudomonadota</taxon>
        <taxon>Betaproteobacteria</taxon>
        <taxon>Burkholderiales</taxon>
        <taxon>Sphaerotilaceae</taxon>
        <taxon>Inhella</taxon>
    </lineage>
</organism>
<feature type="transmembrane region" description="Helical" evidence="1">
    <location>
        <begin position="204"/>
        <end position="221"/>
    </location>
</feature>
<dbReference type="EMBL" id="JAEDAK010000005">
    <property type="protein sequence ID" value="MBH9577136.1"/>
    <property type="molecule type" value="Genomic_DNA"/>
</dbReference>
<accession>A0A931J2J3</accession>
<dbReference type="Proteomes" id="UP000613266">
    <property type="component" value="Unassembled WGS sequence"/>
</dbReference>
<protein>
    <submittedName>
        <fullName evidence="2">Uncharacterized protein</fullName>
    </submittedName>
</protein>
<evidence type="ECO:0000256" key="1">
    <source>
        <dbReference type="SAM" id="Phobius"/>
    </source>
</evidence>
<name>A0A931J2J3_9BURK</name>
<keyword evidence="1" id="KW-1133">Transmembrane helix</keyword>
<evidence type="ECO:0000313" key="3">
    <source>
        <dbReference type="Proteomes" id="UP000613266"/>
    </source>
</evidence>
<evidence type="ECO:0000313" key="2">
    <source>
        <dbReference type="EMBL" id="MBH9577136.1"/>
    </source>
</evidence>
<feature type="transmembrane region" description="Helical" evidence="1">
    <location>
        <begin position="283"/>
        <end position="303"/>
    </location>
</feature>
<keyword evidence="1" id="KW-0472">Membrane</keyword>